<dbReference type="AlphaFoldDB" id="A0AAV4PFS3"/>
<evidence type="ECO:0000313" key="2">
    <source>
        <dbReference type="Proteomes" id="UP001054837"/>
    </source>
</evidence>
<gene>
    <name evidence="1" type="ORF">CDAR_572221</name>
</gene>
<name>A0AAV4PFS3_9ARAC</name>
<proteinExistence type="predicted"/>
<reference evidence="1 2" key="1">
    <citation type="submission" date="2021-06" db="EMBL/GenBank/DDBJ databases">
        <title>Caerostris darwini draft genome.</title>
        <authorList>
            <person name="Kono N."/>
            <person name="Arakawa K."/>
        </authorList>
    </citation>
    <scope>NUCLEOTIDE SEQUENCE [LARGE SCALE GENOMIC DNA]</scope>
</reference>
<sequence>MLTVGEKKQSDIFEMLLDFRIENLTKNVSSGEKLSFLPDEPVNDDYPSNSITACSKHWKIAFGKGGRESIYIFSSKERSGEIWKRISKLET</sequence>
<evidence type="ECO:0000313" key="1">
    <source>
        <dbReference type="EMBL" id="GIX95848.1"/>
    </source>
</evidence>
<comment type="caution">
    <text evidence="1">The sequence shown here is derived from an EMBL/GenBank/DDBJ whole genome shotgun (WGS) entry which is preliminary data.</text>
</comment>
<protein>
    <submittedName>
        <fullName evidence="1">Uncharacterized protein</fullName>
    </submittedName>
</protein>
<keyword evidence="2" id="KW-1185">Reference proteome</keyword>
<dbReference type="EMBL" id="BPLQ01002818">
    <property type="protein sequence ID" value="GIX95848.1"/>
    <property type="molecule type" value="Genomic_DNA"/>
</dbReference>
<accession>A0AAV4PFS3</accession>
<organism evidence="1 2">
    <name type="scientific">Caerostris darwini</name>
    <dbReference type="NCBI Taxonomy" id="1538125"/>
    <lineage>
        <taxon>Eukaryota</taxon>
        <taxon>Metazoa</taxon>
        <taxon>Ecdysozoa</taxon>
        <taxon>Arthropoda</taxon>
        <taxon>Chelicerata</taxon>
        <taxon>Arachnida</taxon>
        <taxon>Araneae</taxon>
        <taxon>Araneomorphae</taxon>
        <taxon>Entelegynae</taxon>
        <taxon>Araneoidea</taxon>
        <taxon>Araneidae</taxon>
        <taxon>Caerostris</taxon>
    </lineage>
</organism>
<dbReference type="Proteomes" id="UP001054837">
    <property type="component" value="Unassembled WGS sequence"/>
</dbReference>